<keyword evidence="2" id="KW-0808">Transferase</keyword>
<reference evidence="3 4" key="1">
    <citation type="submission" date="2018-04" db="EMBL/GenBank/DDBJ databases">
        <title>WGS assembly of Panicum hallii var. hallii HAL2.</title>
        <authorList>
            <person name="Lovell J."/>
            <person name="Jenkins J."/>
            <person name="Lowry D."/>
            <person name="Mamidi S."/>
            <person name="Sreedasyam A."/>
            <person name="Weng X."/>
            <person name="Barry K."/>
            <person name="Bonette J."/>
            <person name="Campitelli B."/>
            <person name="Daum C."/>
            <person name="Gordon S."/>
            <person name="Gould B."/>
            <person name="Lipzen A."/>
            <person name="MacQueen A."/>
            <person name="Palacio-Mejia J."/>
            <person name="Plott C."/>
            <person name="Shakirov E."/>
            <person name="Shu S."/>
            <person name="Yoshinaga Y."/>
            <person name="Zane M."/>
            <person name="Rokhsar D."/>
            <person name="Grimwood J."/>
            <person name="Schmutz J."/>
            <person name="Juenger T."/>
        </authorList>
    </citation>
    <scope>NUCLEOTIDE SEQUENCE [LARGE SCALE GENOMIC DNA]</scope>
    <source>
        <strain evidence="4">cv. HAL2</strain>
    </source>
</reference>
<dbReference type="EMBL" id="CM009750">
    <property type="protein sequence ID" value="PUZ69022.1"/>
    <property type="molecule type" value="Genomic_DNA"/>
</dbReference>
<accession>A0A2T7EMG4</accession>
<evidence type="ECO:0008006" key="5">
    <source>
        <dbReference type="Google" id="ProtNLM"/>
    </source>
</evidence>
<comment type="similarity">
    <text evidence="1">Belongs to the UDP-glycosyltransferase family.</text>
</comment>
<dbReference type="PANTHER" id="PTHR11926">
    <property type="entry name" value="GLUCOSYL/GLUCURONOSYL TRANSFERASES"/>
    <property type="match status" value="1"/>
</dbReference>
<dbReference type="GO" id="GO:0080044">
    <property type="term" value="F:quercetin 7-O-glucosyltransferase activity"/>
    <property type="evidence" value="ECO:0007669"/>
    <property type="project" value="TreeGrafter"/>
</dbReference>
<evidence type="ECO:0000256" key="2">
    <source>
        <dbReference type="ARBA" id="ARBA00022679"/>
    </source>
</evidence>
<evidence type="ECO:0000256" key="1">
    <source>
        <dbReference type="ARBA" id="ARBA00009995"/>
    </source>
</evidence>
<dbReference type="SUPFAM" id="SSF53756">
    <property type="entry name" value="UDP-Glycosyltransferase/glycogen phosphorylase"/>
    <property type="match status" value="1"/>
</dbReference>
<dbReference type="GO" id="GO:0080043">
    <property type="term" value="F:quercetin 3-O-glucosyltransferase activity"/>
    <property type="evidence" value="ECO:0007669"/>
    <property type="project" value="TreeGrafter"/>
</dbReference>
<evidence type="ECO:0000313" key="3">
    <source>
        <dbReference type="EMBL" id="PUZ69022.1"/>
    </source>
</evidence>
<proteinExistence type="inferred from homology"/>
<name>A0A2T7EMG4_9POAL</name>
<evidence type="ECO:0000313" key="4">
    <source>
        <dbReference type="Proteomes" id="UP000244336"/>
    </source>
</evidence>
<dbReference type="CDD" id="cd03784">
    <property type="entry name" value="GT1_Gtf-like"/>
    <property type="match status" value="1"/>
</dbReference>
<dbReference type="Proteomes" id="UP000244336">
    <property type="component" value="Chromosome 2"/>
</dbReference>
<protein>
    <recommendedName>
        <fullName evidence="5">Glycosyltransferase</fullName>
    </recommendedName>
</protein>
<dbReference type="Pfam" id="PF00201">
    <property type="entry name" value="UDPGT"/>
    <property type="match status" value="1"/>
</dbReference>
<organism evidence="3 4">
    <name type="scientific">Panicum hallii var. hallii</name>
    <dbReference type="NCBI Taxonomy" id="1504633"/>
    <lineage>
        <taxon>Eukaryota</taxon>
        <taxon>Viridiplantae</taxon>
        <taxon>Streptophyta</taxon>
        <taxon>Embryophyta</taxon>
        <taxon>Tracheophyta</taxon>
        <taxon>Spermatophyta</taxon>
        <taxon>Magnoliopsida</taxon>
        <taxon>Liliopsida</taxon>
        <taxon>Poales</taxon>
        <taxon>Poaceae</taxon>
        <taxon>PACMAD clade</taxon>
        <taxon>Panicoideae</taxon>
        <taxon>Panicodae</taxon>
        <taxon>Paniceae</taxon>
        <taxon>Panicinae</taxon>
        <taxon>Panicum</taxon>
        <taxon>Panicum sect. Panicum</taxon>
    </lineage>
</organism>
<sequence>MAGDWRSPIGRRVVLFPFPSGSHITPMLQLAGLLRARGLGVTVLHADFNAPDPARHPELAFVSIRESLPDEVAASPDQAERMMGLNAACEAPFQAALEELVHRGGGPVACALVDGQWYGMLGAARRAGVPALALGAGSAAAFLAMLAAPRPRADGYVPIEEADRLDEVVPGLEPLRVRDLIGLDGSDGETVLRFAASVAGAVRDASSGVVLNTFDAIEGPELAGIRRELSRPVFAVGPLHLAAGPPAEQQHAPDGGCLAWLDARPPRSVLYVSLGSASRVDRAAFEEMAWGLAGSGVPFLWVLRPGSVGGAADADGDLPPFPEELHETVRRRGKVVAWSPQGAVLAHPAVGGFWTHCGWSSVVEAVCEGVPMLVHPCLADQTVSARYVARRWGVGMEVGRVVERTAMARAIRRLMAREHGPQAPRERARLLRTQARQCVAEGGPASLAIDDLVEYIMGL</sequence>
<gene>
    <name evidence="3" type="ORF">GQ55_2G075700</name>
</gene>
<dbReference type="AlphaFoldDB" id="A0A2T7EMG4"/>
<dbReference type="FunFam" id="3.40.50.2000:FF:000060">
    <property type="entry name" value="Glycosyltransferase"/>
    <property type="match status" value="1"/>
</dbReference>
<dbReference type="Gramene" id="PUZ69022">
    <property type="protein sequence ID" value="PUZ69022"/>
    <property type="gene ID" value="GQ55_2G075700"/>
</dbReference>
<keyword evidence="4" id="KW-1185">Reference proteome</keyword>
<dbReference type="PANTHER" id="PTHR11926:SF1358">
    <property type="entry name" value="UDP-GLUCOSYLTRANSFERASE"/>
    <property type="match status" value="1"/>
</dbReference>
<dbReference type="InterPro" id="IPR002213">
    <property type="entry name" value="UDP_glucos_trans"/>
</dbReference>
<dbReference type="Gene3D" id="3.40.50.2000">
    <property type="entry name" value="Glycogen Phosphorylase B"/>
    <property type="match status" value="2"/>
</dbReference>
<dbReference type="OrthoDB" id="5835829at2759"/>